<evidence type="ECO:0000256" key="5">
    <source>
        <dbReference type="ARBA" id="ARBA00023002"/>
    </source>
</evidence>
<sequence length="150" mass="16513">MPGAQTKLSVPPRQVHNPMLNKYAAVIHRDGHHTYIIPRPHGDVVLGGTVQPHNWSTNNDTNDVEGVWERCCQLWPEVRNSKIIGPAAGLRPGRTGGVRLETDLRPTKLGAIVIHNYAHGGSGHTLHWGCAQDVVRLAMQRFGNKISSKL</sequence>
<dbReference type="GO" id="GO:0019478">
    <property type="term" value="P:D-amino acid catabolic process"/>
    <property type="evidence" value="ECO:0007669"/>
    <property type="project" value="TreeGrafter"/>
</dbReference>
<dbReference type="Pfam" id="PF01266">
    <property type="entry name" value="DAO"/>
    <property type="match status" value="1"/>
</dbReference>
<keyword evidence="4" id="KW-0274">FAD</keyword>
<proteinExistence type="inferred from homology"/>
<dbReference type="EMBL" id="BSXT01001594">
    <property type="protein sequence ID" value="GMF43851.1"/>
    <property type="molecule type" value="Genomic_DNA"/>
</dbReference>
<dbReference type="Gene3D" id="3.40.50.720">
    <property type="entry name" value="NAD(P)-binding Rossmann-like Domain"/>
    <property type="match status" value="1"/>
</dbReference>
<evidence type="ECO:0000256" key="2">
    <source>
        <dbReference type="ARBA" id="ARBA00006730"/>
    </source>
</evidence>
<comment type="caution">
    <text evidence="7">The sequence shown here is derived from an EMBL/GenBank/DDBJ whole genome shotgun (WGS) entry which is preliminary data.</text>
</comment>
<evidence type="ECO:0000259" key="6">
    <source>
        <dbReference type="Pfam" id="PF01266"/>
    </source>
</evidence>
<protein>
    <submittedName>
        <fullName evidence="7">Unnamed protein product</fullName>
    </submittedName>
</protein>
<dbReference type="GO" id="GO:0005737">
    <property type="term" value="C:cytoplasm"/>
    <property type="evidence" value="ECO:0007669"/>
    <property type="project" value="TreeGrafter"/>
</dbReference>
<dbReference type="InterPro" id="IPR006076">
    <property type="entry name" value="FAD-dep_OxRdtase"/>
</dbReference>
<organism evidence="7 8">
    <name type="scientific">Phytophthora fragariaefolia</name>
    <dbReference type="NCBI Taxonomy" id="1490495"/>
    <lineage>
        <taxon>Eukaryota</taxon>
        <taxon>Sar</taxon>
        <taxon>Stramenopiles</taxon>
        <taxon>Oomycota</taxon>
        <taxon>Peronosporomycetes</taxon>
        <taxon>Peronosporales</taxon>
        <taxon>Peronosporaceae</taxon>
        <taxon>Phytophthora</taxon>
    </lineage>
</organism>
<accession>A0A9W6XR30</accession>
<comment type="similarity">
    <text evidence="2">Belongs to the DAMOX/DASOX family.</text>
</comment>
<evidence type="ECO:0000256" key="3">
    <source>
        <dbReference type="ARBA" id="ARBA00022630"/>
    </source>
</evidence>
<evidence type="ECO:0000313" key="7">
    <source>
        <dbReference type="EMBL" id="GMF43851.1"/>
    </source>
</evidence>
<gene>
    <name evidence="7" type="ORF">Pfra01_001501600</name>
</gene>
<dbReference type="GO" id="GO:0071949">
    <property type="term" value="F:FAD binding"/>
    <property type="evidence" value="ECO:0007669"/>
    <property type="project" value="InterPro"/>
</dbReference>
<dbReference type="AlphaFoldDB" id="A0A9W6XR30"/>
<dbReference type="Gene3D" id="3.30.9.10">
    <property type="entry name" value="D-Amino Acid Oxidase, subunit A, domain 2"/>
    <property type="match status" value="1"/>
</dbReference>
<feature type="domain" description="FAD dependent oxidoreductase" evidence="6">
    <location>
        <begin position="23"/>
        <end position="136"/>
    </location>
</feature>
<dbReference type="PANTHER" id="PTHR11530">
    <property type="entry name" value="D-AMINO ACID OXIDASE"/>
    <property type="match status" value="1"/>
</dbReference>
<evidence type="ECO:0000313" key="8">
    <source>
        <dbReference type="Proteomes" id="UP001165121"/>
    </source>
</evidence>
<keyword evidence="3" id="KW-0285">Flavoprotein</keyword>
<dbReference type="PANTHER" id="PTHR11530:SF11">
    <property type="entry name" value="D-ASPARTATE OXIDASE"/>
    <property type="match status" value="1"/>
</dbReference>
<dbReference type="InterPro" id="IPR023209">
    <property type="entry name" value="DAO"/>
</dbReference>
<keyword evidence="8" id="KW-1185">Reference proteome</keyword>
<dbReference type="Proteomes" id="UP001165121">
    <property type="component" value="Unassembled WGS sequence"/>
</dbReference>
<dbReference type="GO" id="GO:0003884">
    <property type="term" value="F:D-amino-acid oxidase activity"/>
    <property type="evidence" value="ECO:0007669"/>
    <property type="project" value="InterPro"/>
</dbReference>
<comment type="cofactor">
    <cofactor evidence="1">
        <name>FAD</name>
        <dbReference type="ChEBI" id="CHEBI:57692"/>
    </cofactor>
</comment>
<reference evidence="7" key="1">
    <citation type="submission" date="2023-04" db="EMBL/GenBank/DDBJ databases">
        <title>Phytophthora fragariaefolia NBRC 109709.</title>
        <authorList>
            <person name="Ichikawa N."/>
            <person name="Sato H."/>
            <person name="Tonouchi N."/>
        </authorList>
    </citation>
    <scope>NUCLEOTIDE SEQUENCE</scope>
    <source>
        <strain evidence="7">NBRC 109709</strain>
    </source>
</reference>
<name>A0A9W6XR30_9STRA</name>
<keyword evidence="5" id="KW-0560">Oxidoreductase</keyword>
<dbReference type="OrthoDB" id="2015447at2759"/>
<evidence type="ECO:0000256" key="4">
    <source>
        <dbReference type="ARBA" id="ARBA00022827"/>
    </source>
</evidence>
<dbReference type="SUPFAM" id="SSF54373">
    <property type="entry name" value="FAD-linked reductases, C-terminal domain"/>
    <property type="match status" value="1"/>
</dbReference>
<evidence type="ECO:0000256" key="1">
    <source>
        <dbReference type="ARBA" id="ARBA00001974"/>
    </source>
</evidence>